<feature type="chain" id="PRO_5032714946" evidence="3">
    <location>
        <begin position="22"/>
        <end position="1408"/>
    </location>
</feature>
<feature type="domain" description="ABC-type glycine betaine transport system substrate-binding" evidence="4">
    <location>
        <begin position="312"/>
        <end position="406"/>
    </location>
</feature>
<feature type="signal peptide" evidence="3">
    <location>
        <begin position="1"/>
        <end position="21"/>
    </location>
</feature>
<dbReference type="GO" id="GO:0043190">
    <property type="term" value="C:ATP-binding cassette (ABC) transporter complex"/>
    <property type="evidence" value="ECO:0007669"/>
    <property type="project" value="InterPro"/>
</dbReference>
<feature type="domain" description="Tyrosine-protein kinase ephrin type A/B receptor-like" evidence="5">
    <location>
        <begin position="490"/>
        <end position="530"/>
    </location>
</feature>
<dbReference type="SUPFAM" id="SSF53850">
    <property type="entry name" value="Periplasmic binding protein-like II"/>
    <property type="match status" value="1"/>
</dbReference>
<feature type="compositionally biased region" description="Low complexity" evidence="1">
    <location>
        <begin position="1345"/>
        <end position="1363"/>
    </location>
</feature>
<dbReference type="CDD" id="cd00185">
    <property type="entry name" value="TNFRSF"/>
    <property type="match status" value="1"/>
</dbReference>
<evidence type="ECO:0000313" key="6">
    <source>
        <dbReference type="EMBL" id="CAE7365921.1"/>
    </source>
</evidence>
<keyword evidence="3" id="KW-0732">Signal</keyword>
<dbReference type="InterPro" id="IPR009030">
    <property type="entry name" value="Growth_fac_rcpt_cys_sf"/>
</dbReference>
<sequence>MGTHSPGAPAWSLLSLFGACAVIPSASTTCLLDGIPATNRSYIQQDAISRAVSGMDESPIRIRVFDWASAELTSIMANIFIQEVLGYHAVILPDKLPGALSAIPDLAGCTDEDCTGRQVRNHVAMDAWVSDKIPEITAFEVKNPGLGPEDLGSIGYSGENSLCVNGAVRGAAYSEAGLALEFYKSYNASIHQVHRFFDRVSDLDPGDFLPCNTTDTTFRSQSQLKAYVRWTGDTAGITNASDGTLVAYCPDGHFWLSPACRQNVDECIPTIATGNGWALNGFMQWAAHFNMPVAIGIAPWGRYVSMAATARTLFHCWLPDATHTQIDASLLVWPRHRAREWQEYLYRTADGQFRIVKFVSSDLRERAPKVVKFLENFELELAEVQELLAEVTAGASMEDVACQWIRSRRTQWEGWVPIETQCLKGYGMQNSAGEHVLIREEAVGCSICAAGKASEEFVDELGPTHRCVPCAPGFSQSAFGESFCSPCDVGTYADKERQAYCLRCPSGRYANVTGSSECVACGGGNQSTTSRLLASDRHQKWIEVDGATSEEFCGCVEGWYMSRQGQCTSCMSGSRCPGSSAVEVLPGFFASDSEPGKIFRCFGDGSRCPGGLPGTCADGRDSASVTCYDCLPGMQSLRNGTCGPCTGTSYVVILTAAVAVVGCIALLYLSLNMDVDRTTQAAQISMLTLPLSQLLIVAQQLAVINKFGIAWASPVDRILSSFEFMGLNLEMLAISCLASMSPVTKYALRTCAAPILALLASIVHCVAVAISTKTRKKKEDSCDLDMSRLLRTIGSLFKAFFIAIFTAMLAPFECNEHPNGLFTVREYHTVFCNVQGEHLGMSVIGGLASLMPITFLALCVWVTWVELPRRLLRADAAYFRACAFLWSRFRPGAELYSVLYLARNGLIALVPLLPSNAAQIVAMNMILYSSLVVAALMHPWRFAAGNALDIILHVGLLVVLDMASTFAGNEADRATSIVMCMFFLLMMGLAVVGAVAYGAILHVARGHRKPWHFFLSHQKSTSGAFARLLKIQLLKRSSRFKTFMDTDNLRDLTELFTFVRDTNTLVFLATPGIERRKWCVGEVVNARIHGVRTIMLRWPGFQEPDERFRQNLTFAIPGIEVLASYGISLQDVSETLAWLSTIETIPMPPTLNPERMARLCDSLTRTVAPRVEEPLFPDCIILADPDNLEAVATGYILHEMLLSSVNKDMRCSLICVLKKGQGIPGSTRKALLICSTGCLLSFHLSSWLLDLAEMERVVIPIIAEPGFVVPTGFESGGENEDERTVSYNEVVQGIFKEIATVFAPQSYSSTQEDLELRAKQIAFRLQSKGSKLSSLCLKRWIGKGSDSPASPTSPTSPTESDLTQGAGFKRGHSRGTESSLNTGDVTLELPDTEDGDATAKLEEDLVSM</sequence>
<feature type="transmembrane region" description="Helical" evidence="2">
    <location>
        <begin position="843"/>
        <end position="864"/>
    </location>
</feature>
<feature type="transmembrane region" description="Helical" evidence="2">
    <location>
        <begin position="950"/>
        <end position="968"/>
    </location>
</feature>
<evidence type="ECO:0000256" key="3">
    <source>
        <dbReference type="SAM" id="SignalP"/>
    </source>
</evidence>
<accession>A0A812QDL7</accession>
<feature type="transmembrane region" description="Helical" evidence="2">
    <location>
        <begin position="650"/>
        <end position="671"/>
    </location>
</feature>
<feature type="transmembrane region" description="Helical" evidence="2">
    <location>
        <begin position="789"/>
        <end position="812"/>
    </location>
</feature>
<dbReference type="Gene3D" id="2.10.50.10">
    <property type="entry name" value="Tumor Necrosis Factor Receptor, subunit A, domain 2"/>
    <property type="match status" value="1"/>
</dbReference>
<dbReference type="Pfam" id="PF07699">
    <property type="entry name" value="Ephrin_rec_like"/>
    <property type="match status" value="1"/>
</dbReference>
<evidence type="ECO:0000313" key="7">
    <source>
        <dbReference type="Proteomes" id="UP000604046"/>
    </source>
</evidence>
<proteinExistence type="predicted"/>
<name>A0A812QDL7_9DINO</name>
<evidence type="ECO:0000259" key="5">
    <source>
        <dbReference type="Pfam" id="PF07699"/>
    </source>
</evidence>
<dbReference type="SUPFAM" id="SSF57184">
    <property type="entry name" value="Growth factor receptor domain"/>
    <property type="match status" value="1"/>
</dbReference>
<dbReference type="Pfam" id="PF04069">
    <property type="entry name" value="OpuAC"/>
    <property type="match status" value="1"/>
</dbReference>
<feature type="region of interest" description="Disordered" evidence="1">
    <location>
        <begin position="1343"/>
        <end position="1408"/>
    </location>
</feature>
<dbReference type="InterPro" id="IPR007210">
    <property type="entry name" value="ABC_Gly_betaine_transp_sub-bd"/>
</dbReference>
<evidence type="ECO:0000259" key="4">
    <source>
        <dbReference type="Pfam" id="PF04069"/>
    </source>
</evidence>
<reference evidence="6" key="1">
    <citation type="submission" date="2021-02" db="EMBL/GenBank/DDBJ databases">
        <authorList>
            <person name="Dougan E. K."/>
            <person name="Rhodes N."/>
            <person name="Thang M."/>
            <person name="Chan C."/>
        </authorList>
    </citation>
    <scope>NUCLEOTIDE SEQUENCE</scope>
</reference>
<feature type="transmembrane region" description="Helical" evidence="2">
    <location>
        <begin position="974"/>
        <end position="1000"/>
    </location>
</feature>
<feature type="compositionally biased region" description="Basic and acidic residues" evidence="1">
    <location>
        <begin position="1397"/>
        <end position="1408"/>
    </location>
</feature>
<dbReference type="EMBL" id="CAJNDS010002191">
    <property type="protein sequence ID" value="CAE7365921.1"/>
    <property type="molecule type" value="Genomic_DNA"/>
</dbReference>
<dbReference type="InterPro" id="IPR035897">
    <property type="entry name" value="Toll_tir_struct_dom_sf"/>
</dbReference>
<evidence type="ECO:0000256" key="1">
    <source>
        <dbReference type="SAM" id="MobiDB-lite"/>
    </source>
</evidence>
<keyword evidence="2" id="KW-1133">Transmembrane helix</keyword>
<evidence type="ECO:0000256" key="2">
    <source>
        <dbReference type="SAM" id="Phobius"/>
    </source>
</evidence>
<dbReference type="PANTHER" id="PTHR46967">
    <property type="entry name" value="INSULIN-LIKE GROWTH FACTOR BINDING PROTEIN,N-TERMINAL"/>
    <property type="match status" value="1"/>
</dbReference>
<protein>
    <submittedName>
        <fullName evidence="6">RPS6 protein</fullName>
    </submittedName>
</protein>
<gene>
    <name evidence="6" type="primary">RPS6</name>
    <name evidence="6" type="ORF">SNAT2548_LOCUS19854</name>
</gene>
<dbReference type="GO" id="GO:0022857">
    <property type="term" value="F:transmembrane transporter activity"/>
    <property type="evidence" value="ECO:0007669"/>
    <property type="project" value="InterPro"/>
</dbReference>
<keyword evidence="2" id="KW-0812">Transmembrane</keyword>
<dbReference type="PANTHER" id="PTHR46967:SF1">
    <property type="entry name" value="KERATIN-ASSOCIATED PROTEIN 16-1-LIKE"/>
    <property type="match status" value="1"/>
</dbReference>
<dbReference type="OrthoDB" id="439917at2759"/>
<keyword evidence="2" id="KW-0472">Membrane</keyword>
<dbReference type="SMART" id="SM01411">
    <property type="entry name" value="Ephrin_rec_like"/>
    <property type="match status" value="1"/>
</dbReference>
<feature type="transmembrane region" description="Helical" evidence="2">
    <location>
        <begin position="746"/>
        <end position="769"/>
    </location>
</feature>
<keyword evidence="7" id="KW-1185">Reference proteome</keyword>
<dbReference type="SUPFAM" id="SSF52200">
    <property type="entry name" value="Toll/Interleukin receptor TIR domain"/>
    <property type="match status" value="1"/>
</dbReference>
<comment type="caution">
    <text evidence="6">The sequence shown here is derived from an EMBL/GenBank/DDBJ whole genome shotgun (WGS) entry which is preliminary data.</text>
</comment>
<dbReference type="Gene3D" id="3.40.190.10">
    <property type="entry name" value="Periplasmic binding protein-like II"/>
    <property type="match status" value="1"/>
</dbReference>
<dbReference type="InterPro" id="IPR011641">
    <property type="entry name" value="Tyr-kin_ephrin_A/B_rcpt-like"/>
</dbReference>
<dbReference type="Proteomes" id="UP000604046">
    <property type="component" value="Unassembled WGS sequence"/>
</dbReference>
<organism evidence="6 7">
    <name type="scientific">Symbiodinium natans</name>
    <dbReference type="NCBI Taxonomy" id="878477"/>
    <lineage>
        <taxon>Eukaryota</taxon>
        <taxon>Sar</taxon>
        <taxon>Alveolata</taxon>
        <taxon>Dinophyceae</taxon>
        <taxon>Suessiales</taxon>
        <taxon>Symbiodiniaceae</taxon>
        <taxon>Symbiodinium</taxon>
    </lineage>
</organism>